<gene>
    <name evidence="1" type="ORF">FB561_2210</name>
</gene>
<dbReference type="AlphaFoldDB" id="A0A561BQF9"/>
<dbReference type="RefSeq" id="WP_145805670.1">
    <property type="nucleotide sequence ID" value="NZ_VIVK01000001.1"/>
</dbReference>
<reference evidence="1 2" key="1">
    <citation type="submission" date="2019-06" db="EMBL/GenBank/DDBJ databases">
        <title>Sequencing the genomes of 1000 actinobacteria strains.</title>
        <authorList>
            <person name="Klenk H.-P."/>
        </authorList>
    </citation>
    <scope>NUCLEOTIDE SEQUENCE [LARGE SCALE GENOMIC DNA]</scope>
    <source>
        <strain evidence="1 2">DSM 24683</strain>
    </source>
</reference>
<dbReference type="PROSITE" id="PS51318">
    <property type="entry name" value="TAT"/>
    <property type="match status" value="1"/>
</dbReference>
<evidence type="ECO:0000313" key="1">
    <source>
        <dbReference type="EMBL" id="TWD81106.1"/>
    </source>
</evidence>
<proteinExistence type="predicted"/>
<dbReference type="InterPro" id="IPR006311">
    <property type="entry name" value="TAT_signal"/>
</dbReference>
<dbReference type="OrthoDB" id="5149475at2"/>
<dbReference type="InterPro" id="IPR036514">
    <property type="entry name" value="SGNH_hydro_sf"/>
</dbReference>
<dbReference type="EMBL" id="VIVK01000001">
    <property type="protein sequence ID" value="TWD81106.1"/>
    <property type="molecule type" value="Genomic_DNA"/>
</dbReference>
<keyword evidence="2" id="KW-1185">Reference proteome</keyword>
<organism evidence="1 2">
    <name type="scientific">Kribbella amoyensis</name>
    <dbReference type="NCBI Taxonomy" id="996641"/>
    <lineage>
        <taxon>Bacteria</taxon>
        <taxon>Bacillati</taxon>
        <taxon>Actinomycetota</taxon>
        <taxon>Actinomycetes</taxon>
        <taxon>Propionibacteriales</taxon>
        <taxon>Kribbellaceae</taxon>
        <taxon>Kribbella</taxon>
    </lineage>
</organism>
<accession>A0A561BQF9</accession>
<protein>
    <recommendedName>
        <fullName evidence="3">Lysophospholipase L1-like esterase</fullName>
    </recommendedName>
</protein>
<dbReference type="SUPFAM" id="SSF52266">
    <property type="entry name" value="SGNH hydrolase"/>
    <property type="match status" value="1"/>
</dbReference>
<dbReference type="Proteomes" id="UP000318380">
    <property type="component" value="Unassembled WGS sequence"/>
</dbReference>
<comment type="caution">
    <text evidence="1">The sequence shown here is derived from an EMBL/GenBank/DDBJ whole genome shotgun (WGS) entry which is preliminary data.</text>
</comment>
<name>A0A561BQF9_9ACTN</name>
<evidence type="ECO:0000313" key="2">
    <source>
        <dbReference type="Proteomes" id="UP000318380"/>
    </source>
</evidence>
<sequence length="238" mass="25505">MNKPSRRQLFLAGAVVAGATVVSTETAFADGYGSGALGPWEGSSKAISTTAQINPVLANDGLYMFGDSISVQDGYSLAQRLLSRTGDSIAVHNWSGRPTAPAVDALAEWASAYGMPRRILMATGSNDIFTPPVFAAQVDRTMSIVGSSRTVYWVNTQVVRTSQTAAVQLADQRNSAWINLQLADAQKRHPNLKIVRWAEFLAAKPSRLTSYLRDGVHTTAPLGQDARNELIVQAIEAG</sequence>
<evidence type="ECO:0008006" key="3">
    <source>
        <dbReference type="Google" id="ProtNLM"/>
    </source>
</evidence>
<dbReference type="Gene3D" id="3.40.50.1110">
    <property type="entry name" value="SGNH hydrolase"/>
    <property type="match status" value="1"/>
</dbReference>